<evidence type="ECO:0000313" key="3">
    <source>
        <dbReference type="EnsemblMetazoa" id="ASIC017283-PA"/>
    </source>
</evidence>
<name>A0A084WFY5_ANOSI</name>
<feature type="compositionally biased region" description="Basic residues" evidence="1">
    <location>
        <begin position="25"/>
        <end position="36"/>
    </location>
</feature>
<evidence type="ECO:0000313" key="2">
    <source>
        <dbReference type="EMBL" id="KFB49129.1"/>
    </source>
</evidence>
<keyword evidence="4" id="KW-1185">Reference proteome</keyword>
<evidence type="ECO:0000313" key="4">
    <source>
        <dbReference type="Proteomes" id="UP000030765"/>
    </source>
</evidence>
<reference evidence="3" key="2">
    <citation type="submission" date="2020-05" db="UniProtKB">
        <authorList>
            <consortium name="EnsemblMetazoa"/>
        </authorList>
    </citation>
    <scope>IDENTIFICATION</scope>
</reference>
<proteinExistence type="predicted"/>
<dbReference type="EMBL" id="KE525343">
    <property type="protein sequence ID" value="KFB49129.1"/>
    <property type="molecule type" value="Genomic_DNA"/>
</dbReference>
<evidence type="ECO:0000256" key="1">
    <source>
        <dbReference type="SAM" id="MobiDB-lite"/>
    </source>
</evidence>
<accession>A0A084WFY5</accession>
<dbReference type="AlphaFoldDB" id="A0A084WFY5"/>
<reference evidence="2 4" key="1">
    <citation type="journal article" date="2014" name="BMC Genomics">
        <title>Genome sequence of Anopheles sinensis provides insight into genetics basis of mosquito competence for malaria parasites.</title>
        <authorList>
            <person name="Zhou D."/>
            <person name="Zhang D."/>
            <person name="Ding G."/>
            <person name="Shi L."/>
            <person name="Hou Q."/>
            <person name="Ye Y."/>
            <person name="Xu Y."/>
            <person name="Zhou H."/>
            <person name="Xiong C."/>
            <person name="Li S."/>
            <person name="Yu J."/>
            <person name="Hong S."/>
            <person name="Yu X."/>
            <person name="Zou P."/>
            <person name="Chen C."/>
            <person name="Chang X."/>
            <person name="Wang W."/>
            <person name="Lv Y."/>
            <person name="Sun Y."/>
            <person name="Ma L."/>
            <person name="Shen B."/>
            <person name="Zhu C."/>
        </authorList>
    </citation>
    <scope>NUCLEOTIDE SEQUENCE [LARGE SCALE GENOMIC DNA]</scope>
</reference>
<feature type="region of interest" description="Disordered" evidence="1">
    <location>
        <begin position="25"/>
        <end position="65"/>
    </location>
</feature>
<organism evidence="2">
    <name type="scientific">Anopheles sinensis</name>
    <name type="common">Mosquito</name>
    <dbReference type="NCBI Taxonomy" id="74873"/>
    <lineage>
        <taxon>Eukaryota</taxon>
        <taxon>Metazoa</taxon>
        <taxon>Ecdysozoa</taxon>
        <taxon>Arthropoda</taxon>
        <taxon>Hexapoda</taxon>
        <taxon>Insecta</taxon>
        <taxon>Pterygota</taxon>
        <taxon>Neoptera</taxon>
        <taxon>Endopterygota</taxon>
        <taxon>Diptera</taxon>
        <taxon>Nematocera</taxon>
        <taxon>Culicoidea</taxon>
        <taxon>Culicidae</taxon>
        <taxon>Anophelinae</taxon>
        <taxon>Anopheles</taxon>
    </lineage>
</organism>
<feature type="compositionally biased region" description="Polar residues" evidence="1">
    <location>
        <begin position="37"/>
        <end position="65"/>
    </location>
</feature>
<gene>
    <name evidence="2" type="ORF">ZHAS_00017283</name>
</gene>
<sequence length="65" mass="7269">MCPGPPPMCRGWYVNVRSPRRTLKKLARSGAGKRKSNNAATRHNSIDSLKMTQFRGSPSRLTRLA</sequence>
<dbReference type="Proteomes" id="UP000030765">
    <property type="component" value="Unassembled WGS sequence"/>
</dbReference>
<dbReference type="EMBL" id="ATLV01023413">
    <property type="status" value="NOT_ANNOTATED_CDS"/>
    <property type="molecule type" value="Genomic_DNA"/>
</dbReference>
<dbReference type="VEuPathDB" id="VectorBase:ASIC017283"/>
<protein>
    <submittedName>
        <fullName evidence="2 3">Uncharacterized protein</fullName>
    </submittedName>
</protein>
<dbReference type="EnsemblMetazoa" id="ASIC017283-RA">
    <property type="protein sequence ID" value="ASIC017283-PA"/>
    <property type="gene ID" value="ASIC017283"/>
</dbReference>